<proteinExistence type="predicted"/>
<dbReference type="EMBL" id="CP036287">
    <property type="protein sequence ID" value="QDU66629.1"/>
    <property type="molecule type" value="Genomic_DNA"/>
</dbReference>
<dbReference type="AlphaFoldDB" id="A0A518BI17"/>
<evidence type="ECO:0000313" key="2">
    <source>
        <dbReference type="Proteomes" id="UP000316921"/>
    </source>
</evidence>
<evidence type="ECO:0000313" key="1">
    <source>
        <dbReference type="EMBL" id="QDU66629.1"/>
    </source>
</evidence>
<dbReference type="KEGG" id="pbap:Pla133_17050"/>
<organism evidence="1 2">
    <name type="scientific">Engelhardtia mirabilis</name>
    <dbReference type="NCBI Taxonomy" id="2528011"/>
    <lineage>
        <taxon>Bacteria</taxon>
        <taxon>Pseudomonadati</taxon>
        <taxon>Planctomycetota</taxon>
        <taxon>Planctomycetia</taxon>
        <taxon>Planctomycetia incertae sedis</taxon>
        <taxon>Engelhardtia</taxon>
    </lineage>
</organism>
<dbReference type="RefSeq" id="WP_145064447.1">
    <property type="nucleotide sequence ID" value="NZ_CP036287.1"/>
</dbReference>
<sequence>MRLLSLMTALVVVLWIGFALWLTPVGGVAEAPVCPIGPFPESARDEVLGAATAAGLEPASNSTTVETLRRSEGAPLPTERRIEVSVTTTGEDFRKRVGGIAVRVEHEGVAMARGVSDRSGRAALSFEAPASSAGGESLKLDLVVDSPGYQSRMTALSAKVPELGGVQRLSGTARAVPGGSIRFRVVDLSGRSFATSAVRAYDAEGQWIQALSSQKFFGLMHFDAERFPRVRFLQATPGESWSALTPVDPERIDPHATFEIRLRSWNSVAGRLVDPLGRAVPGWRVTLTPAGAEWDDLQRLEAFGGASEAKTTSDANGFFSVPRVGDGEFELSASWGRESEVFDGGLIRPPNVALEMVVARRQIEVNLLDWDGSSLAFESAQRFAGLDDLDQDGPPIVTILPIASGANATGHSSRARSGPAVLPGVGPPRFLLAEPGAYRVVAAHPKWGVAIAEALVTPQNSMQSIELQFERRHAPARLDLQVDEDPAAPSTAPTVVTISDSGSGEMVALEVIYVGRPASVAVPAGSLSVRAKKGLFATGATAEEVVELGPGEVRSLVLHLRADTGTAGGSASSEARNQ</sequence>
<keyword evidence="2" id="KW-1185">Reference proteome</keyword>
<reference evidence="1 2" key="1">
    <citation type="submission" date="2019-02" db="EMBL/GenBank/DDBJ databases">
        <title>Deep-cultivation of Planctomycetes and their phenomic and genomic characterization uncovers novel biology.</title>
        <authorList>
            <person name="Wiegand S."/>
            <person name="Jogler M."/>
            <person name="Boedeker C."/>
            <person name="Pinto D."/>
            <person name="Vollmers J."/>
            <person name="Rivas-Marin E."/>
            <person name="Kohn T."/>
            <person name="Peeters S.H."/>
            <person name="Heuer A."/>
            <person name="Rast P."/>
            <person name="Oberbeckmann S."/>
            <person name="Bunk B."/>
            <person name="Jeske O."/>
            <person name="Meyerdierks A."/>
            <person name="Storesund J.E."/>
            <person name="Kallscheuer N."/>
            <person name="Luecker S."/>
            <person name="Lage O.M."/>
            <person name="Pohl T."/>
            <person name="Merkel B.J."/>
            <person name="Hornburger P."/>
            <person name="Mueller R.-W."/>
            <person name="Bruemmer F."/>
            <person name="Labrenz M."/>
            <person name="Spormann A.M."/>
            <person name="Op den Camp H."/>
            <person name="Overmann J."/>
            <person name="Amann R."/>
            <person name="Jetten M.S.M."/>
            <person name="Mascher T."/>
            <person name="Medema M.H."/>
            <person name="Devos D.P."/>
            <person name="Kaster A.-K."/>
            <person name="Ovreas L."/>
            <person name="Rohde M."/>
            <person name="Galperin M.Y."/>
            <person name="Jogler C."/>
        </authorList>
    </citation>
    <scope>NUCLEOTIDE SEQUENCE [LARGE SCALE GENOMIC DNA]</scope>
    <source>
        <strain evidence="1 2">Pla133</strain>
    </source>
</reference>
<name>A0A518BI17_9BACT</name>
<gene>
    <name evidence="1" type="ORF">Pla133_17050</name>
</gene>
<protein>
    <submittedName>
        <fullName evidence="1">Uncharacterized protein</fullName>
    </submittedName>
</protein>
<dbReference type="Proteomes" id="UP000316921">
    <property type="component" value="Chromosome"/>
</dbReference>
<accession>A0A518BI17</accession>